<feature type="binding site" evidence="2">
    <location>
        <position position="64"/>
    </location>
    <ligand>
        <name>Fe cation</name>
        <dbReference type="ChEBI" id="CHEBI:24875"/>
    </ligand>
</feature>
<dbReference type="InterPro" id="IPR014710">
    <property type="entry name" value="RmlC-like_jellyroll"/>
</dbReference>
<dbReference type="Gene3D" id="2.60.120.10">
    <property type="entry name" value="Jelly Rolls"/>
    <property type="match status" value="2"/>
</dbReference>
<dbReference type="PIRSF" id="PIRSF006232">
    <property type="entry name" value="Pirin"/>
    <property type="match status" value="1"/>
</dbReference>
<dbReference type="Proteomes" id="UP000315971">
    <property type="component" value="Unassembled WGS sequence"/>
</dbReference>
<dbReference type="EMBL" id="FXSZ01000015">
    <property type="protein sequence ID" value="SMO83613.1"/>
    <property type="molecule type" value="Genomic_DNA"/>
</dbReference>
<organism evidence="6 7">
    <name type="scientific">Solitalea koreensis</name>
    <dbReference type="NCBI Taxonomy" id="543615"/>
    <lineage>
        <taxon>Bacteria</taxon>
        <taxon>Pseudomonadati</taxon>
        <taxon>Bacteroidota</taxon>
        <taxon>Sphingobacteriia</taxon>
        <taxon>Sphingobacteriales</taxon>
        <taxon>Sphingobacteriaceae</taxon>
        <taxon>Solitalea</taxon>
    </lineage>
</organism>
<dbReference type="InterPro" id="IPR008778">
    <property type="entry name" value="Pirin_C_dom"/>
</dbReference>
<accession>A0A521EI77</accession>
<protein>
    <recommendedName>
        <fullName evidence="8">Pirin family protein</fullName>
    </recommendedName>
</protein>
<dbReference type="RefSeq" id="WP_142604746.1">
    <property type="nucleotide sequence ID" value="NZ_FXSZ01000015.1"/>
</dbReference>
<dbReference type="AlphaFoldDB" id="A0A521EI77"/>
<evidence type="ECO:0000256" key="1">
    <source>
        <dbReference type="ARBA" id="ARBA00008416"/>
    </source>
</evidence>
<dbReference type="PANTHER" id="PTHR13903">
    <property type="entry name" value="PIRIN-RELATED"/>
    <property type="match status" value="1"/>
</dbReference>
<keyword evidence="7" id="KW-1185">Reference proteome</keyword>
<comment type="cofactor">
    <cofactor evidence="2">
        <name>Fe cation</name>
        <dbReference type="ChEBI" id="CHEBI:24875"/>
    </cofactor>
    <text evidence="2">Binds 1 Fe cation per subunit.</text>
</comment>
<dbReference type="Pfam" id="PF02678">
    <property type="entry name" value="Pirin"/>
    <property type="match status" value="1"/>
</dbReference>
<evidence type="ECO:0000259" key="5">
    <source>
        <dbReference type="Pfam" id="PF05726"/>
    </source>
</evidence>
<evidence type="ECO:0000313" key="7">
    <source>
        <dbReference type="Proteomes" id="UP000315971"/>
    </source>
</evidence>
<gene>
    <name evidence="6" type="ORF">SAMN06265350_11524</name>
</gene>
<dbReference type="InterPro" id="IPR011051">
    <property type="entry name" value="RmlC_Cupin_sf"/>
</dbReference>
<evidence type="ECO:0000313" key="6">
    <source>
        <dbReference type="EMBL" id="SMO83613.1"/>
    </source>
</evidence>
<dbReference type="CDD" id="cd02247">
    <property type="entry name" value="cupin_pirin_C"/>
    <property type="match status" value="1"/>
</dbReference>
<dbReference type="SUPFAM" id="SSF51182">
    <property type="entry name" value="RmlC-like cupins"/>
    <property type="match status" value="1"/>
</dbReference>
<feature type="domain" description="Pirin N-terminal" evidence="4">
    <location>
        <begin position="24"/>
        <end position="128"/>
    </location>
</feature>
<dbReference type="InterPro" id="IPR003829">
    <property type="entry name" value="Pirin_N_dom"/>
</dbReference>
<feature type="binding site" evidence="2">
    <location>
        <position position="62"/>
    </location>
    <ligand>
        <name>Fe cation</name>
        <dbReference type="ChEBI" id="CHEBI:24875"/>
    </ligand>
</feature>
<feature type="binding site" evidence="2">
    <location>
        <position position="108"/>
    </location>
    <ligand>
        <name>Fe cation</name>
        <dbReference type="ChEBI" id="CHEBI:24875"/>
    </ligand>
</feature>
<evidence type="ECO:0008006" key="8">
    <source>
        <dbReference type="Google" id="ProtNLM"/>
    </source>
</evidence>
<name>A0A521EI77_9SPHI</name>
<evidence type="ECO:0000256" key="2">
    <source>
        <dbReference type="PIRSR" id="PIRSR006232-1"/>
    </source>
</evidence>
<dbReference type="GO" id="GO:0046872">
    <property type="term" value="F:metal ion binding"/>
    <property type="evidence" value="ECO:0007669"/>
    <property type="project" value="UniProtKB-KW"/>
</dbReference>
<feature type="domain" description="Pirin C-terminal" evidence="5">
    <location>
        <begin position="186"/>
        <end position="285"/>
    </location>
</feature>
<dbReference type="CDD" id="cd02909">
    <property type="entry name" value="cupin_pirin_N"/>
    <property type="match status" value="1"/>
</dbReference>
<dbReference type="InterPro" id="IPR012093">
    <property type="entry name" value="Pirin"/>
</dbReference>
<feature type="binding site" evidence="2">
    <location>
        <position position="106"/>
    </location>
    <ligand>
        <name>Fe cation</name>
        <dbReference type="ChEBI" id="CHEBI:24875"/>
    </ligand>
</feature>
<dbReference type="PANTHER" id="PTHR13903:SF8">
    <property type="entry name" value="PIRIN"/>
    <property type="match status" value="1"/>
</dbReference>
<keyword evidence="2" id="KW-0479">Metal-binding</keyword>
<proteinExistence type="inferred from homology"/>
<keyword evidence="2" id="KW-0408">Iron</keyword>
<dbReference type="OrthoDB" id="321327at2"/>
<sequence>MKKNRTVAAVLYGHEYDMGGMPIRQLFPTQKLDQIDPFILLHHAEVKAPTHLPPEKAGVAPHPHRGFSPVSFIFKGGVHHRDSRGNNSVIYAGGTQWMNAGMGIMHSERPPKDIHELGGVQELIQLWVNTPAVHKMDQPQYFPLSEEDTPQFISEDGEVRLKIVAGKIGDIAGPIPTFSPVNAFVVTAKEGGEISIPIPENHNAFIYLLDGQLKVEGFGLVDGHNAVQFNNDGNAITFIATKDTRALLMTGEPLNEKVVSHGPFVMNSESEIMEAMRDYQMGKMGILIED</sequence>
<comment type="similarity">
    <text evidence="1 3">Belongs to the pirin family.</text>
</comment>
<evidence type="ECO:0000256" key="3">
    <source>
        <dbReference type="RuleBase" id="RU003457"/>
    </source>
</evidence>
<evidence type="ECO:0000259" key="4">
    <source>
        <dbReference type="Pfam" id="PF02678"/>
    </source>
</evidence>
<reference evidence="6 7" key="1">
    <citation type="submission" date="2017-05" db="EMBL/GenBank/DDBJ databases">
        <authorList>
            <person name="Varghese N."/>
            <person name="Submissions S."/>
        </authorList>
    </citation>
    <scope>NUCLEOTIDE SEQUENCE [LARGE SCALE GENOMIC DNA]</scope>
    <source>
        <strain evidence="6 7">DSM 21342</strain>
    </source>
</reference>
<dbReference type="Pfam" id="PF05726">
    <property type="entry name" value="Pirin_C"/>
    <property type="match status" value="1"/>
</dbReference>